<evidence type="ECO:0000256" key="6">
    <source>
        <dbReference type="SAM" id="MobiDB-lite"/>
    </source>
</evidence>
<dbReference type="Pfam" id="PF04545">
    <property type="entry name" value="Sigma70_r4"/>
    <property type="match status" value="1"/>
</dbReference>
<dbReference type="NCBIfam" id="TIGR02937">
    <property type="entry name" value="sigma70-ECF"/>
    <property type="match status" value="1"/>
</dbReference>
<reference evidence="9" key="1">
    <citation type="journal article" date="2021" name="PeerJ">
        <title>Extensive microbial diversity within the chicken gut microbiome revealed by metagenomics and culture.</title>
        <authorList>
            <person name="Gilroy R."/>
            <person name="Ravi A."/>
            <person name="Getino M."/>
            <person name="Pursley I."/>
            <person name="Horton D.L."/>
            <person name="Alikhan N.F."/>
            <person name="Baker D."/>
            <person name="Gharbi K."/>
            <person name="Hall N."/>
            <person name="Watson M."/>
            <person name="Adriaenssens E.M."/>
            <person name="Foster-Nyarko E."/>
            <person name="Jarju S."/>
            <person name="Secka A."/>
            <person name="Antonio M."/>
            <person name="Oren A."/>
            <person name="Chaudhuri R.R."/>
            <person name="La Ragione R."/>
            <person name="Hildebrand F."/>
            <person name="Pallen M.J."/>
        </authorList>
    </citation>
    <scope>NUCLEOTIDE SEQUENCE</scope>
    <source>
        <strain evidence="9">ChiGjej6B6-11269</strain>
    </source>
</reference>
<dbReference type="PANTHER" id="PTHR43133">
    <property type="entry name" value="RNA POLYMERASE ECF-TYPE SIGMA FACTO"/>
    <property type="match status" value="1"/>
</dbReference>
<dbReference type="InterPro" id="IPR013324">
    <property type="entry name" value="RNA_pol_sigma_r3/r4-like"/>
</dbReference>
<evidence type="ECO:0000256" key="1">
    <source>
        <dbReference type="ARBA" id="ARBA00010641"/>
    </source>
</evidence>
<evidence type="ECO:0000259" key="8">
    <source>
        <dbReference type="Pfam" id="PF04545"/>
    </source>
</evidence>
<evidence type="ECO:0000313" key="10">
    <source>
        <dbReference type="Proteomes" id="UP000786989"/>
    </source>
</evidence>
<dbReference type="Gene3D" id="1.10.10.10">
    <property type="entry name" value="Winged helix-like DNA-binding domain superfamily/Winged helix DNA-binding domain"/>
    <property type="match status" value="1"/>
</dbReference>
<dbReference type="SUPFAM" id="SSF88659">
    <property type="entry name" value="Sigma3 and sigma4 domains of RNA polymerase sigma factors"/>
    <property type="match status" value="1"/>
</dbReference>
<organism evidence="9 10">
    <name type="scientific">Slackia equolifaciens</name>
    <dbReference type="NCBI Taxonomy" id="498718"/>
    <lineage>
        <taxon>Bacteria</taxon>
        <taxon>Bacillati</taxon>
        <taxon>Actinomycetota</taxon>
        <taxon>Coriobacteriia</taxon>
        <taxon>Eggerthellales</taxon>
        <taxon>Eggerthellaceae</taxon>
        <taxon>Slackia</taxon>
    </lineage>
</organism>
<feature type="domain" description="RNA polymerase sigma-70 region 2" evidence="7">
    <location>
        <begin position="15"/>
        <end position="81"/>
    </location>
</feature>
<comment type="similarity">
    <text evidence="1">Belongs to the sigma-70 factor family. ECF subfamily.</text>
</comment>
<comment type="caution">
    <text evidence="9">The sequence shown here is derived from an EMBL/GenBank/DDBJ whole genome shotgun (WGS) entry which is preliminary data.</text>
</comment>
<dbReference type="GO" id="GO:0016987">
    <property type="term" value="F:sigma factor activity"/>
    <property type="evidence" value="ECO:0007669"/>
    <property type="project" value="UniProtKB-KW"/>
</dbReference>
<dbReference type="InterPro" id="IPR014284">
    <property type="entry name" value="RNA_pol_sigma-70_dom"/>
</dbReference>
<dbReference type="Proteomes" id="UP000786989">
    <property type="component" value="Unassembled WGS sequence"/>
</dbReference>
<dbReference type="PANTHER" id="PTHR43133:SF8">
    <property type="entry name" value="RNA POLYMERASE SIGMA FACTOR HI_1459-RELATED"/>
    <property type="match status" value="1"/>
</dbReference>
<dbReference type="CDD" id="cd06171">
    <property type="entry name" value="Sigma70_r4"/>
    <property type="match status" value="1"/>
</dbReference>
<reference evidence="9" key="2">
    <citation type="submission" date="2021-09" db="EMBL/GenBank/DDBJ databases">
        <authorList>
            <person name="Gilroy R."/>
        </authorList>
    </citation>
    <scope>NUCLEOTIDE SEQUENCE</scope>
    <source>
        <strain evidence="9">ChiGjej6B6-11269</strain>
    </source>
</reference>
<evidence type="ECO:0000259" key="7">
    <source>
        <dbReference type="Pfam" id="PF04542"/>
    </source>
</evidence>
<dbReference type="InterPro" id="IPR007630">
    <property type="entry name" value="RNA_pol_sigma70_r4"/>
</dbReference>
<dbReference type="InterPro" id="IPR036388">
    <property type="entry name" value="WH-like_DNA-bd_sf"/>
</dbReference>
<keyword evidence="3" id="KW-0731">Sigma factor</keyword>
<dbReference type="SUPFAM" id="SSF88946">
    <property type="entry name" value="Sigma2 domain of RNA polymerase sigma factors"/>
    <property type="match status" value="1"/>
</dbReference>
<feature type="region of interest" description="Disordered" evidence="6">
    <location>
        <begin position="220"/>
        <end position="243"/>
    </location>
</feature>
<accession>A0A9D2UVL1</accession>
<dbReference type="Pfam" id="PF04542">
    <property type="entry name" value="Sigma70_r2"/>
    <property type="match status" value="1"/>
</dbReference>
<sequence>MVFRSDKGRETQRGIIEAHYADVYAFCRRRAASPEDAQDLTQEVFLRFFRTSSRYRDEGKPLAYLFSIARNVCIDESRKRRFAQVPFDEAMHDRAAPDGFWDSTPMGVALTRLDPADQELLELRFDQGLAVGEVAQVMGLSRFAVSRRIKRALDRLKALLAEETAAGGNGGCAGICEGDRAQVVSDAADDAKDDDVRGIDTGRVSAGRVEAQGNIAGECEGSDAAGGAISLGKRGKRETWAKP</sequence>
<name>A0A9D2UVL1_9ACTN</name>
<evidence type="ECO:0000313" key="9">
    <source>
        <dbReference type="EMBL" id="HJF64670.1"/>
    </source>
</evidence>
<evidence type="ECO:0000256" key="4">
    <source>
        <dbReference type="ARBA" id="ARBA00023125"/>
    </source>
</evidence>
<dbReference type="Gene3D" id="1.10.1740.10">
    <property type="match status" value="1"/>
</dbReference>
<keyword evidence="4" id="KW-0238">DNA-binding</keyword>
<dbReference type="GO" id="GO:0003677">
    <property type="term" value="F:DNA binding"/>
    <property type="evidence" value="ECO:0007669"/>
    <property type="project" value="UniProtKB-KW"/>
</dbReference>
<proteinExistence type="inferred from homology"/>
<feature type="domain" description="RNA polymerase sigma-70 region 4" evidence="8">
    <location>
        <begin position="109"/>
        <end position="157"/>
    </location>
</feature>
<evidence type="ECO:0000256" key="2">
    <source>
        <dbReference type="ARBA" id="ARBA00023015"/>
    </source>
</evidence>
<evidence type="ECO:0000256" key="3">
    <source>
        <dbReference type="ARBA" id="ARBA00023082"/>
    </source>
</evidence>
<gene>
    <name evidence="9" type="ORF">K8U77_00940</name>
</gene>
<dbReference type="GO" id="GO:0006352">
    <property type="term" value="P:DNA-templated transcription initiation"/>
    <property type="evidence" value="ECO:0007669"/>
    <property type="project" value="InterPro"/>
</dbReference>
<dbReference type="InterPro" id="IPR013325">
    <property type="entry name" value="RNA_pol_sigma_r2"/>
</dbReference>
<evidence type="ECO:0000256" key="5">
    <source>
        <dbReference type="ARBA" id="ARBA00023163"/>
    </source>
</evidence>
<keyword evidence="2" id="KW-0805">Transcription regulation</keyword>
<dbReference type="InterPro" id="IPR007627">
    <property type="entry name" value="RNA_pol_sigma70_r2"/>
</dbReference>
<protein>
    <submittedName>
        <fullName evidence="9">Sigma-70 family RNA polymerase sigma factor</fullName>
    </submittedName>
</protein>
<keyword evidence="5" id="KW-0804">Transcription</keyword>
<dbReference type="InterPro" id="IPR039425">
    <property type="entry name" value="RNA_pol_sigma-70-like"/>
</dbReference>
<dbReference type="EMBL" id="DYWI01000016">
    <property type="protein sequence ID" value="HJF64670.1"/>
    <property type="molecule type" value="Genomic_DNA"/>
</dbReference>
<dbReference type="AlphaFoldDB" id="A0A9D2UVL1"/>